<keyword evidence="4 8" id="KW-0418">Kinase</keyword>
<dbReference type="PROSITE" id="PS00933">
    <property type="entry name" value="FGGY_KINASES_1"/>
    <property type="match status" value="1"/>
</dbReference>
<dbReference type="PIRSF" id="PIRSF000538">
    <property type="entry name" value="GlpK"/>
    <property type="match status" value="1"/>
</dbReference>
<dbReference type="InterPro" id="IPR005999">
    <property type="entry name" value="Glycerol_kin"/>
</dbReference>
<evidence type="ECO:0000256" key="4">
    <source>
        <dbReference type="ARBA" id="ARBA00022777"/>
    </source>
</evidence>
<evidence type="ECO:0000256" key="2">
    <source>
        <dbReference type="ARBA" id="ARBA00022679"/>
    </source>
</evidence>
<organism evidence="11 14">
    <name type="scientific">Fervidobacterium pennivorans</name>
    <dbReference type="NCBI Taxonomy" id="93466"/>
    <lineage>
        <taxon>Bacteria</taxon>
        <taxon>Thermotogati</taxon>
        <taxon>Thermotogota</taxon>
        <taxon>Thermotogae</taxon>
        <taxon>Thermotogales</taxon>
        <taxon>Fervidobacteriaceae</taxon>
        <taxon>Fervidobacterium</taxon>
    </lineage>
</organism>
<dbReference type="NCBIfam" id="NF000756">
    <property type="entry name" value="PRK00047.1"/>
    <property type="match status" value="1"/>
</dbReference>
<dbReference type="Pfam" id="PF02782">
    <property type="entry name" value="FGGY_C"/>
    <property type="match status" value="1"/>
</dbReference>
<dbReference type="GO" id="GO:0006072">
    <property type="term" value="P:glycerol-3-phosphate metabolic process"/>
    <property type="evidence" value="ECO:0007669"/>
    <property type="project" value="InterPro"/>
</dbReference>
<dbReference type="EMBL" id="CP011393">
    <property type="protein sequence ID" value="ANE40790.1"/>
    <property type="molecule type" value="Genomic_DNA"/>
</dbReference>
<dbReference type="GO" id="GO:0004370">
    <property type="term" value="F:glycerol kinase activity"/>
    <property type="evidence" value="ECO:0007669"/>
    <property type="project" value="InterPro"/>
</dbReference>
<evidence type="ECO:0000256" key="6">
    <source>
        <dbReference type="ARBA" id="ARBA00022840"/>
    </source>
</evidence>
<evidence type="ECO:0000256" key="8">
    <source>
        <dbReference type="RuleBase" id="RU003733"/>
    </source>
</evidence>
<dbReference type="PANTHER" id="PTHR10196">
    <property type="entry name" value="SUGAR KINASE"/>
    <property type="match status" value="1"/>
</dbReference>
<reference evidence="12" key="2">
    <citation type="journal article" date="2020" name="mSystems">
        <title>Genome- and Community-Level Interaction Insights into Carbon Utilization and Element Cycling Functions of Hydrothermarchaeota in Hydrothermal Sediment.</title>
        <authorList>
            <person name="Zhou Z."/>
            <person name="Liu Y."/>
            <person name="Xu W."/>
            <person name="Pan J."/>
            <person name="Luo Z.H."/>
            <person name="Li M."/>
        </authorList>
    </citation>
    <scope>NUCLEOTIDE SEQUENCE [LARGE SCALE GENOMIC DNA]</scope>
    <source>
        <strain evidence="13">SpSt-604</strain>
        <strain evidence="12">SpSt-640</strain>
    </source>
</reference>
<comment type="similarity">
    <text evidence="1 8">Belongs to the FGGY kinase family.</text>
</comment>
<name>A0A172T1C2_FERPE</name>
<keyword evidence="3" id="KW-0547">Nucleotide-binding</keyword>
<dbReference type="InterPro" id="IPR018484">
    <property type="entry name" value="FGGY_N"/>
</dbReference>
<dbReference type="KEGG" id="fng:JM64_01235"/>
<reference evidence="11 14" key="1">
    <citation type="submission" date="2014-08" db="EMBL/GenBank/DDBJ databases">
        <title>Fervidobacterium pennivorans DYC genome.</title>
        <authorList>
            <person name="Wushke S."/>
        </authorList>
    </citation>
    <scope>NUCLEOTIDE SEQUENCE [LARGE SCALE GENOMIC DNA]</scope>
    <source>
        <strain evidence="11 14">DYC</strain>
    </source>
</reference>
<dbReference type="Gene3D" id="3.30.420.40">
    <property type="match status" value="2"/>
</dbReference>
<dbReference type="GO" id="GO:0006071">
    <property type="term" value="P:glycerol metabolic process"/>
    <property type="evidence" value="ECO:0007669"/>
    <property type="project" value="UniProtKB-KW"/>
</dbReference>
<dbReference type="PROSITE" id="PS00445">
    <property type="entry name" value="FGGY_KINASES_2"/>
    <property type="match status" value="1"/>
</dbReference>
<dbReference type="InterPro" id="IPR000577">
    <property type="entry name" value="Carb_kinase_FGGY"/>
</dbReference>
<dbReference type="SUPFAM" id="SSF53067">
    <property type="entry name" value="Actin-like ATPase domain"/>
    <property type="match status" value="2"/>
</dbReference>
<evidence type="ECO:0000259" key="9">
    <source>
        <dbReference type="Pfam" id="PF00370"/>
    </source>
</evidence>
<evidence type="ECO:0000256" key="1">
    <source>
        <dbReference type="ARBA" id="ARBA00009156"/>
    </source>
</evidence>
<sequence>MFIGLDQGTTSTRAILFDDDFSMVHEARREFRQIYPKEGWVEHNPEDIWQTVVEVLEECKRVATSKGKKIDVIGITNQRETVVAWDAETKEVLHNAIVWQCRRTAERSSYLRKEYGRVIKEKTGLVVDPYFSATKMEWLIQNVPEVQKAYNKGTLRFGTIDSFLAWKLTGRHVTDYSNASRTMIFNINTLDWDDELLELFGIKREFLPEVVDTAQFIGYTDDGIPVASLVGDQQAALFGQTAFQKGDVKCTLGTGSFILMNTGNEKIYSEHNLLSTVGWKIKDELVYALEGSVFITGTLVNYLIKNLGFAKDSLELTELALQVGNNGGIYFVPALTGLGAPYWDPYARGLIIGLTPGTDKRHIIYAAFEGIAFSVGQLVMLMEKESNIKINTLKVDGGVSKNNLIMQILADVVNTVVERPVNRETTALGAASLAAIALGLVTKEKLQEIRKIDRIFTPKQSREEEFNKWKQAVNRALNWES</sequence>
<feature type="domain" description="Carbohydrate kinase FGGY C-terminal" evidence="10">
    <location>
        <begin position="249"/>
        <end position="438"/>
    </location>
</feature>
<dbReference type="AlphaFoldDB" id="A0A172T1C2"/>
<dbReference type="InterPro" id="IPR043129">
    <property type="entry name" value="ATPase_NBD"/>
</dbReference>
<evidence type="ECO:0000313" key="13">
    <source>
        <dbReference type="EMBL" id="HGU41887.1"/>
    </source>
</evidence>
<evidence type="ECO:0000256" key="7">
    <source>
        <dbReference type="ARBA" id="ARBA00043149"/>
    </source>
</evidence>
<gene>
    <name evidence="12" type="primary">glpK</name>
    <name evidence="13" type="ORF">ENT72_03045</name>
    <name evidence="12" type="ORF">ENU12_08635</name>
    <name evidence="11" type="ORF">JM64_01235</name>
</gene>
<dbReference type="OrthoDB" id="39631at2"/>
<proteinExistence type="inferred from homology"/>
<feature type="domain" description="Carbohydrate kinase FGGY N-terminal" evidence="9">
    <location>
        <begin position="1"/>
        <end position="239"/>
    </location>
</feature>
<dbReference type="InterPro" id="IPR018485">
    <property type="entry name" value="FGGY_C"/>
</dbReference>
<dbReference type="PATRIC" id="fig|93466.3.peg.285"/>
<dbReference type="PANTHER" id="PTHR10196:SF69">
    <property type="entry name" value="GLYCEROL KINASE"/>
    <property type="match status" value="1"/>
</dbReference>
<dbReference type="CDD" id="cd07769">
    <property type="entry name" value="ASKHA_NBD_FGGY_GK"/>
    <property type="match status" value="1"/>
</dbReference>
<evidence type="ECO:0000313" key="14">
    <source>
        <dbReference type="Proteomes" id="UP000077096"/>
    </source>
</evidence>
<evidence type="ECO:0000313" key="12">
    <source>
        <dbReference type="EMBL" id="HGQ77943.1"/>
    </source>
</evidence>
<dbReference type="GO" id="GO:0005829">
    <property type="term" value="C:cytosol"/>
    <property type="evidence" value="ECO:0007669"/>
    <property type="project" value="TreeGrafter"/>
</dbReference>
<keyword evidence="6" id="KW-0067">ATP-binding</keyword>
<dbReference type="GO" id="GO:0005524">
    <property type="term" value="F:ATP binding"/>
    <property type="evidence" value="ECO:0007669"/>
    <property type="project" value="UniProtKB-KW"/>
</dbReference>
<dbReference type="NCBIfam" id="TIGR01311">
    <property type="entry name" value="glycerol_kin"/>
    <property type="match status" value="1"/>
</dbReference>
<evidence type="ECO:0000313" key="11">
    <source>
        <dbReference type="EMBL" id="ANE40790.1"/>
    </source>
</evidence>
<dbReference type="Pfam" id="PF00370">
    <property type="entry name" value="FGGY_N"/>
    <property type="match status" value="1"/>
</dbReference>
<dbReference type="Proteomes" id="UP000077096">
    <property type="component" value="Chromosome"/>
</dbReference>
<evidence type="ECO:0000256" key="3">
    <source>
        <dbReference type="ARBA" id="ARBA00022741"/>
    </source>
</evidence>
<evidence type="ECO:0000259" key="10">
    <source>
        <dbReference type="Pfam" id="PF02782"/>
    </source>
</evidence>
<dbReference type="FunFam" id="3.30.420.40:FF:000008">
    <property type="entry name" value="Glycerol kinase"/>
    <property type="match status" value="1"/>
</dbReference>
<keyword evidence="5" id="KW-0319">Glycerol metabolism</keyword>
<accession>A0A172T1C2</accession>
<protein>
    <recommendedName>
        <fullName evidence="7">ATP:glycerol 3-phosphotransferase</fullName>
    </recommendedName>
</protein>
<evidence type="ECO:0000256" key="5">
    <source>
        <dbReference type="ARBA" id="ARBA00022798"/>
    </source>
</evidence>
<dbReference type="InterPro" id="IPR018483">
    <property type="entry name" value="Carb_kinase_FGGY_CS"/>
</dbReference>
<dbReference type="EMBL" id="DSZT01000093">
    <property type="protein sequence ID" value="HGU41887.1"/>
    <property type="molecule type" value="Genomic_DNA"/>
</dbReference>
<dbReference type="EMBL" id="DTBH01000177">
    <property type="protein sequence ID" value="HGQ77943.1"/>
    <property type="molecule type" value="Genomic_DNA"/>
</dbReference>
<keyword evidence="2 8" id="KW-0808">Transferase</keyword>